<feature type="domain" description="Ubiquitin-like" evidence="3">
    <location>
        <begin position="226"/>
        <end position="309"/>
    </location>
</feature>
<feature type="non-terminal residue" evidence="4">
    <location>
        <position position="406"/>
    </location>
</feature>
<dbReference type="InterPro" id="IPR054464">
    <property type="entry name" value="ULD_fung"/>
</dbReference>
<dbReference type="InterPro" id="IPR031348">
    <property type="entry name" value="PigL_N"/>
</dbReference>
<proteinExistence type="predicted"/>
<evidence type="ECO:0000259" key="3">
    <source>
        <dbReference type="Pfam" id="PF22893"/>
    </source>
</evidence>
<keyword evidence="5" id="KW-1185">Reference proteome</keyword>
<protein>
    <submittedName>
        <fullName evidence="4">Uncharacterized protein</fullName>
    </submittedName>
</protein>
<organism evidence="4 5">
    <name type="scientific">Bipolaris oryzae ATCC 44560</name>
    <dbReference type="NCBI Taxonomy" id="930090"/>
    <lineage>
        <taxon>Eukaryota</taxon>
        <taxon>Fungi</taxon>
        <taxon>Dikarya</taxon>
        <taxon>Ascomycota</taxon>
        <taxon>Pezizomycotina</taxon>
        <taxon>Dothideomycetes</taxon>
        <taxon>Pleosporomycetidae</taxon>
        <taxon>Pleosporales</taxon>
        <taxon>Pleosporineae</taxon>
        <taxon>Pleosporaceae</taxon>
        <taxon>Bipolaris</taxon>
    </lineage>
</organism>
<dbReference type="GeneID" id="19125078"/>
<evidence type="ECO:0000313" key="5">
    <source>
        <dbReference type="Proteomes" id="UP000054032"/>
    </source>
</evidence>
<name>W6Z3J5_COCMI</name>
<accession>W6Z3J5</accession>
<dbReference type="RefSeq" id="XP_007687182.1">
    <property type="nucleotide sequence ID" value="XM_007688992.1"/>
</dbReference>
<dbReference type="Proteomes" id="UP000054032">
    <property type="component" value="Unassembled WGS sequence"/>
</dbReference>
<evidence type="ECO:0000256" key="1">
    <source>
        <dbReference type="SAM" id="MobiDB-lite"/>
    </source>
</evidence>
<dbReference type="HOGENOM" id="CLU_031393_2_0_1"/>
<dbReference type="OrthoDB" id="3045089at2759"/>
<dbReference type="PANTHER" id="PTHR38886">
    <property type="entry name" value="SESA DOMAIN-CONTAINING PROTEIN"/>
    <property type="match status" value="1"/>
</dbReference>
<feature type="domain" description="Azaphilone pigments biosynthesis cluster protein L N-terminal" evidence="2">
    <location>
        <begin position="15"/>
        <end position="191"/>
    </location>
</feature>
<dbReference type="AlphaFoldDB" id="W6Z3J5"/>
<evidence type="ECO:0000313" key="4">
    <source>
        <dbReference type="EMBL" id="EUC46322.1"/>
    </source>
</evidence>
<sequence length="406" mass="45660">MSVGFGFSVGDFLAALKLVGTVIDALRETSHASSSFRSLLNELYALESVLLRVKRLDLEDRHNVGELALRQAASQCQRTIDAFWKDIQKYQPHLQQNGTNSRIKDGWAKVKWAVCKKNDLETFRAQIRGHTSSIELLLMTVQMEAATIDALKQDSHNKRLASNMQNLSCQVMGKLTAIASSVGQCVQQGKALLESSAQIFQTNLRVFQMVHDIQLSILRIPAQVQRQEPVYLIDAFNRERPFHLEFVRSAEALLAVLKIDIKQSGCDSNMIDRGEYVIEESGTQNLISLTEPWDSGFFPGQRVAMSVIFKGRTTAKSLCPRCGNDCEGSTSQEITCDKCGTIFRRVEEIINEIRDTSQPDYSVNELDAEDLPEQSINGPARPQKKRKRGNDDALPKVQKFRRIQLL</sequence>
<dbReference type="Pfam" id="PF22893">
    <property type="entry name" value="ULD_2"/>
    <property type="match status" value="1"/>
</dbReference>
<dbReference type="EMBL" id="KI963968">
    <property type="protein sequence ID" value="EUC46322.1"/>
    <property type="molecule type" value="Genomic_DNA"/>
</dbReference>
<dbReference type="eggNOG" id="ENOG502RCEE">
    <property type="taxonomic scope" value="Eukaryota"/>
</dbReference>
<reference evidence="4 5" key="1">
    <citation type="journal article" date="2013" name="PLoS Genet.">
        <title>Comparative genome structure, secondary metabolite, and effector coding capacity across Cochliobolus pathogens.</title>
        <authorList>
            <person name="Condon B.J."/>
            <person name="Leng Y."/>
            <person name="Wu D."/>
            <person name="Bushley K.E."/>
            <person name="Ohm R.A."/>
            <person name="Otillar R."/>
            <person name="Martin J."/>
            <person name="Schackwitz W."/>
            <person name="Grimwood J."/>
            <person name="MohdZainudin N."/>
            <person name="Xue C."/>
            <person name="Wang R."/>
            <person name="Manning V.A."/>
            <person name="Dhillon B."/>
            <person name="Tu Z.J."/>
            <person name="Steffenson B.J."/>
            <person name="Salamov A."/>
            <person name="Sun H."/>
            <person name="Lowry S."/>
            <person name="LaButti K."/>
            <person name="Han J."/>
            <person name="Copeland A."/>
            <person name="Lindquist E."/>
            <person name="Barry K."/>
            <person name="Schmutz J."/>
            <person name="Baker S.E."/>
            <person name="Ciuffetti L.M."/>
            <person name="Grigoriev I.V."/>
            <person name="Zhong S."/>
            <person name="Turgeon B.G."/>
        </authorList>
    </citation>
    <scope>NUCLEOTIDE SEQUENCE [LARGE SCALE GENOMIC DNA]</scope>
    <source>
        <strain evidence="4 5">ATCC 44560</strain>
    </source>
</reference>
<dbReference type="PANTHER" id="PTHR38886:SF1">
    <property type="entry name" value="NACHT-NTPASE AND P-LOOP NTPASES N-TERMINAL DOMAIN-CONTAINING PROTEIN"/>
    <property type="match status" value="1"/>
</dbReference>
<gene>
    <name evidence="4" type="ORF">COCMIDRAFT_67724</name>
</gene>
<feature type="region of interest" description="Disordered" evidence="1">
    <location>
        <begin position="366"/>
        <end position="394"/>
    </location>
</feature>
<evidence type="ECO:0000259" key="2">
    <source>
        <dbReference type="Pfam" id="PF17111"/>
    </source>
</evidence>
<dbReference type="KEGG" id="bor:COCMIDRAFT_67724"/>
<dbReference type="Pfam" id="PF17111">
    <property type="entry name" value="PigL_N"/>
    <property type="match status" value="1"/>
</dbReference>